<evidence type="ECO:0000313" key="3">
    <source>
        <dbReference type="Proteomes" id="UP000324222"/>
    </source>
</evidence>
<accession>A0A5B7JFY2</accession>
<dbReference type="EMBL" id="VSRR010107916">
    <property type="protein sequence ID" value="MPC96931.1"/>
    <property type="molecule type" value="Genomic_DNA"/>
</dbReference>
<keyword evidence="1" id="KW-0472">Membrane</keyword>
<feature type="transmembrane region" description="Helical" evidence="1">
    <location>
        <begin position="113"/>
        <end position="132"/>
    </location>
</feature>
<evidence type="ECO:0000256" key="1">
    <source>
        <dbReference type="SAM" id="Phobius"/>
    </source>
</evidence>
<keyword evidence="1" id="KW-0812">Transmembrane</keyword>
<keyword evidence="1" id="KW-1133">Transmembrane helix</keyword>
<comment type="caution">
    <text evidence="2">The sequence shown here is derived from an EMBL/GenBank/DDBJ whole genome shotgun (WGS) entry which is preliminary data.</text>
</comment>
<dbReference type="Proteomes" id="UP000324222">
    <property type="component" value="Unassembled WGS sequence"/>
</dbReference>
<protein>
    <submittedName>
        <fullName evidence="2">Uncharacterized protein</fullName>
    </submittedName>
</protein>
<organism evidence="2 3">
    <name type="scientific">Portunus trituberculatus</name>
    <name type="common">Swimming crab</name>
    <name type="synonym">Neptunus trituberculatus</name>
    <dbReference type="NCBI Taxonomy" id="210409"/>
    <lineage>
        <taxon>Eukaryota</taxon>
        <taxon>Metazoa</taxon>
        <taxon>Ecdysozoa</taxon>
        <taxon>Arthropoda</taxon>
        <taxon>Crustacea</taxon>
        <taxon>Multicrustacea</taxon>
        <taxon>Malacostraca</taxon>
        <taxon>Eumalacostraca</taxon>
        <taxon>Eucarida</taxon>
        <taxon>Decapoda</taxon>
        <taxon>Pleocyemata</taxon>
        <taxon>Brachyura</taxon>
        <taxon>Eubrachyura</taxon>
        <taxon>Portunoidea</taxon>
        <taxon>Portunidae</taxon>
        <taxon>Portuninae</taxon>
        <taxon>Portunus</taxon>
    </lineage>
</organism>
<gene>
    <name evidence="2" type="ORF">E2C01_092213</name>
</gene>
<name>A0A5B7JFY2_PORTR</name>
<reference evidence="2 3" key="1">
    <citation type="submission" date="2019-05" db="EMBL/GenBank/DDBJ databases">
        <title>Another draft genome of Portunus trituberculatus and its Hox gene families provides insights of decapod evolution.</title>
        <authorList>
            <person name="Jeong J.-H."/>
            <person name="Song I."/>
            <person name="Kim S."/>
            <person name="Choi T."/>
            <person name="Kim D."/>
            <person name="Ryu S."/>
            <person name="Kim W."/>
        </authorList>
    </citation>
    <scope>NUCLEOTIDE SEQUENCE [LARGE SCALE GENOMIC DNA]</scope>
    <source>
        <tissue evidence="2">Muscle</tissue>
    </source>
</reference>
<sequence>MYWNGIWYHCLSVEHARWCGHGFREETELTQKRHTQSVDIFLVFYHWKIPPPEASLYGNKNLSSDRQQQPIKNHLVIGCRGLIVTCLTQLAKINRKSLQKRSTWLQFPYRSNTMFVLPKVVVVGVVCVLVVLQAQLSQSKGALKCPKVMAPEEEVMVEIPCKGQTHGCKHFCEA</sequence>
<evidence type="ECO:0000313" key="2">
    <source>
        <dbReference type="EMBL" id="MPC96931.1"/>
    </source>
</evidence>
<dbReference type="AlphaFoldDB" id="A0A5B7JFY2"/>
<keyword evidence="3" id="KW-1185">Reference proteome</keyword>
<proteinExistence type="predicted"/>